<dbReference type="EMBL" id="KL363225">
    <property type="protein sequence ID" value="KFD52601.1"/>
    <property type="molecule type" value="Genomic_DNA"/>
</dbReference>
<sequence length="135" mass="15731">MRPPRKSCVVHLMKFQLNLWKFLKKFPYLARGLKDDHVFNADECRLFLKAIPGRRFVMKSDKCKNRKLSKERFTVLLCAISTGKKLKLLVIDKSVMPSAFKKLKPEDHPIICISKKFAWMTGALFEDWVGISTDK</sequence>
<dbReference type="AlphaFoldDB" id="A0A085M5V5"/>
<gene>
    <name evidence="2" type="ORF">M513_06448</name>
</gene>
<organism evidence="2 3">
    <name type="scientific">Trichuris suis</name>
    <name type="common">pig whipworm</name>
    <dbReference type="NCBI Taxonomy" id="68888"/>
    <lineage>
        <taxon>Eukaryota</taxon>
        <taxon>Metazoa</taxon>
        <taxon>Ecdysozoa</taxon>
        <taxon>Nematoda</taxon>
        <taxon>Enoplea</taxon>
        <taxon>Dorylaimia</taxon>
        <taxon>Trichinellida</taxon>
        <taxon>Trichuridae</taxon>
        <taxon>Trichuris</taxon>
    </lineage>
</organism>
<dbReference type="InterPro" id="IPR004875">
    <property type="entry name" value="DDE_SF_endonuclease_dom"/>
</dbReference>
<proteinExistence type="predicted"/>
<dbReference type="GO" id="GO:0005634">
    <property type="term" value="C:nucleus"/>
    <property type="evidence" value="ECO:0007669"/>
    <property type="project" value="TreeGrafter"/>
</dbReference>
<dbReference type="Proteomes" id="UP000030764">
    <property type="component" value="Unassembled WGS sequence"/>
</dbReference>
<evidence type="ECO:0000259" key="1">
    <source>
        <dbReference type="Pfam" id="PF03184"/>
    </source>
</evidence>
<dbReference type="PANTHER" id="PTHR19303:SF73">
    <property type="entry name" value="PROTEIN PDC2"/>
    <property type="match status" value="1"/>
</dbReference>
<dbReference type="Pfam" id="PF03184">
    <property type="entry name" value="DDE_1"/>
    <property type="match status" value="1"/>
</dbReference>
<evidence type="ECO:0000313" key="2">
    <source>
        <dbReference type="EMBL" id="KFD52601.1"/>
    </source>
</evidence>
<name>A0A085M5V5_9BILA</name>
<keyword evidence="3" id="KW-1185">Reference proteome</keyword>
<reference evidence="2 3" key="1">
    <citation type="journal article" date="2014" name="Nat. Genet.">
        <title>Genome and transcriptome of the porcine whipworm Trichuris suis.</title>
        <authorList>
            <person name="Jex A.R."/>
            <person name="Nejsum P."/>
            <person name="Schwarz E.M."/>
            <person name="Hu L."/>
            <person name="Young N.D."/>
            <person name="Hall R.S."/>
            <person name="Korhonen P.K."/>
            <person name="Liao S."/>
            <person name="Thamsborg S."/>
            <person name="Xia J."/>
            <person name="Xu P."/>
            <person name="Wang S."/>
            <person name="Scheerlinck J.P."/>
            <person name="Hofmann A."/>
            <person name="Sternberg P.W."/>
            <person name="Wang J."/>
            <person name="Gasser R.B."/>
        </authorList>
    </citation>
    <scope>NUCLEOTIDE SEQUENCE [LARGE SCALE GENOMIC DNA]</scope>
    <source>
        <strain evidence="2">DCEP-RM93M</strain>
    </source>
</reference>
<dbReference type="PANTHER" id="PTHR19303">
    <property type="entry name" value="TRANSPOSON"/>
    <property type="match status" value="1"/>
</dbReference>
<dbReference type="InterPro" id="IPR050863">
    <property type="entry name" value="CenT-Element_Derived"/>
</dbReference>
<accession>A0A085M5V5</accession>
<evidence type="ECO:0000313" key="3">
    <source>
        <dbReference type="Proteomes" id="UP000030764"/>
    </source>
</evidence>
<protein>
    <recommendedName>
        <fullName evidence="1">DDE-1 domain-containing protein</fullName>
    </recommendedName>
</protein>
<dbReference type="GO" id="GO:0003677">
    <property type="term" value="F:DNA binding"/>
    <property type="evidence" value="ECO:0007669"/>
    <property type="project" value="TreeGrafter"/>
</dbReference>
<feature type="domain" description="DDE-1" evidence="1">
    <location>
        <begin position="70"/>
        <end position="129"/>
    </location>
</feature>